<dbReference type="Proteomes" id="UP000285138">
    <property type="component" value="Unassembled WGS sequence"/>
</dbReference>
<feature type="domain" description="RnfC Barrel sandwich hybrid" evidence="2">
    <location>
        <begin position="5"/>
        <end position="88"/>
    </location>
</feature>
<feature type="region of interest" description="Disordered" evidence="1">
    <location>
        <begin position="1"/>
        <end position="23"/>
    </location>
</feature>
<sequence>MATKTFRGGTHPPHDKPAAGKPIETVKPPAKAIIPLSQHIGAPCEPLVKVGDQVKMGQKIGDVDAFISAPVHASVSGTVVEIAPYAHP</sequence>
<organism evidence="3 4">
    <name type="scientific">Candidatus Syntrophonatronum acetioxidans</name>
    <dbReference type="NCBI Taxonomy" id="1795816"/>
    <lineage>
        <taxon>Bacteria</taxon>
        <taxon>Bacillati</taxon>
        <taxon>Bacillota</taxon>
        <taxon>Clostridia</taxon>
        <taxon>Eubacteriales</taxon>
        <taxon>Syntrophomonadaceae</taxon>
        <taxon>Candidatus Syntrophonatronum</taxon>
    </lineage>
</organism>
<dbReference type="EMBL" id="QZAA01000205">
    <property type="protein sequence ID" value="RQD74419.1"/>
    <property type="molecule type" value="Genomic_DNA"/>
</dbReference>
<dbReference type="GO" id="GO:0009055">
    <property type="term" value="F:electron transfer activity"/>
    <property type="evidence" value="ECO:0007669"/>
    <property type="project" value="InterPro"/>
</dbReference>
<evidence type="ECO:0000259" key="2">
    <source>
        <dbReference type="Pfam" id="PF13375"/>
    </source>
</evidence>
<feature type="non-terminal residue" evidence="3">
    <location>
        <position position="88"/>
    </location>
</feature>
<dbReference type="InterPro" id="IPR011053">
    <property type="entry name" value="Single_hybrid_motif"/>
</dbReference>
<reference evidence="3 4" key="1">
    <citation type="submission" date="2018-08" db="EMBL/GenBank/DDBJ databases">
        <title>The metabolism and importance of syntrophic acetate oxidation coupled to methane or sulfide production in haloalkaline environments.</title>
        <authorList>
            <person name="Timmers P.H.A."/>
            <person name="Vavourakis C.D."/>
            <person name="Sorokin D.Y."/>
            <person name="Sinninghe Damste J.S."/>
            <person name="Muyzer G."/>
            <person name="Stams A.J.M."/>
            <person name="Plugge C.M."/>
        </authorList>
    </citation>
    <scope>NUCLEOTIDE SEQUENCE [LARGE SCALE GENOMIC DNA]</scope>
    <source>
        <strain evidence="3">MSAO_Bac1</strain>
    </source>
</reference>
<protein>
    <submittedName>
        <fullName evidence="3">Electron transport complex subunit RsxC</fullName>
    </submittedName>
</protein>
<dbReference type="InterPro" id="IPR026902">
    <property type="entry name" value="RnfC_N"/>
</dbReference>
<dbReference type="Pfam" id="PF13375">
    <property type="entry name" value="RnfC_N"/>
    <property type="match status" value="1"/>
</dbReference>
<dbReference type="SUPFAM" id="SSF51230">
    <property type="entry name" value="Single hybrid motif"/>
    <property type="match status" value="1"/>
</dbReference>
<dbReference type="GO" id="GO:0051539">
    <property type="term" value="F:4 iron, 4 sulfur cluster binding"/>
    <property type="evidence" value="ECO:0007669"/>
    <property type="project" value="InterPro"/>
</dbReference>
<name>A0A424YBN4_9FIRM</name>
<dbReference type="PANTHER" id="PTHR43034">
    <property type="entry name" value="ION-TRANSLOCATING OXIDOREDUCTASE COMPLEX SUBUNIT C"/>
    <property type="match status" value="1"/>
</dbReference>
<evidence type="ECO:0000256" key="1">
    <source>
        <dbReference type="SAM" id="MobiDB-lite"/>
    </source>
</evidence>
<gene>
    <name evidence="3" type="ORF">D5R97_07860</name>
</gene>
<comment type="caution">
    <text evidence="3">The sequence shown here is derived from an EMBL/GenBank/DDBJ whole genome shotgun (WGS) entry which is preliminary data.</text>
</comment>
<dbReference type="AlphaFoldDB" id="A0A424YBN4"/>
<evidence type="ECO:0000313" key="4">
    <source>
        <dbReference type="Proteomes" id="UP000285138"/>
    </source>
</evidence>
<dbReference type="GO" id="GO:0016020">
    <property type="term" value="C:membrane"/>
    <property type="evidence" value="ECO:0007669"/>
    <property type="project" value="InterPro"/>
</dbReference>
<dbReference type="InterPro" id="IPR010208">
    <property type="entry name" value="Ion_transpt_RnfC/RsxC"/>
</dbReference>
<evidence type="ECO:0000313" key="3">
    <source>
        <dbReference type="EMBL" id="RQD74419.1"/>
    </source>
</evidence>
<dbReference type="Gene3D" id="2.40.50.100">
    <property type="match status" value="1"/>
</dbReference>
<accession>A0A424YBN4</accession>
<dbReference type="PANTHER" id="PTHR43034:SF2">
    <property type="entry name" value="ION-TRANSLOCATING OXIDOREDUCTASE COMPLEX SUBUNIT C"/>
    <property type="match status" value="1"/>
</dbReference>
<proteinExistence type="predicted"/>